<dbReference type="Gene3D" id="2.60.120.330">
    <property type="entry name" value="B-lactam Antibiotic, Isopenicillin N Synthase, Chain"/>
    <property type="match status" value="1"/>
</dbReference>
<protein>
    <recommendedName>
        <fullName evidence="6">Fe2OG dioxygenase domain-containing protein</fullName>
    </recommendedName>
</protein>
<dbReference type="InterPro" id="IPR005123">
    <property type="entry name" value="Oxoglu/Fe-dep_dioxygenase_dom"/>
</dbReference>
<dbReference type="GO" id="GO:0016491">
    <property type="term" value="F:oxidoreductase activity"/>
    <property type="evidence" value="ECO:0007669"/>
    <property type="project" value="UniProtKB-KW"/>
</dbReference>
<dbReference type="GeneID" id="110728826"/>
<proteinExistence type="inferred from homology"/>
<evidence type="ECO:0000256" key="2">
    <source>
        <dbReference type="ARBA" id="ARBA00022723"/>
    </source>
</evidence>
<gene>
    <name evidence="7" type="primary">LOC110728826</name>
</gene>
<dbReference type="GO" id="GO:0046872">
    <property type="term" value="F:metal ion binding"/>
    <property type="evidence" value="ECO:0007669"/>
    <property type="project" value="UniProtKB-KW"/>
</dbReference>
<dbReference type="Pfam" id="PF03171">
    <property type="entry name" value="2OG-FeII_Oxy"/>
    <property type="match status" value="1"/>
</dbReference>
<dbReference type="PROSITE" id="PS51471">
    <property type="entry name" value="FE2OG_OXY"/>
    <property type="match status" value="1"/>
</dbReference>
<dbReference type="InterPro" id="IPR026992">
    <property type="entry name" value="DIOX_N"/>
</dbReference>
<evidence type="ECO:0000256" key="3">
    <source>
        <dbReference type="ARBA" id="ARBA00023002"/>
    </source>
</evidence>
<comment type="similarity">
    <text evidence="1 5">Belongs to the iron/ascorbate-dependent oxidoreductase family.</text>
</comment>
<dbReference type="InterPro" id="IPR050295">
    <property type="entry name" value="Plant_2OG-oxidoreductases"/>
</dbReference>
<dbReference type="Proteomes" id="UP000596660">
    <property type="component" value="Unplaced"/>
</dbReference>
<keyword evidence="3 5" id="KW-0560">Oxidoreductase</keyword>
<feature type="domain" description="Fe2OG dioxygenase" evidence="6">
    <location>
        <begin position="217"/>
        <end position="317"/>
    </location>
</feature>
<dbReference type="InterPro" id="IPR027443">
    <property type="entry name" value="IPNS-like_sf"/>
</dbReference>
<evidence type="ECO:0000259" key="6">
    <source>
        <dbReference type="PROSITE" id="PS51471"/>
    </source>
</evidence>
<dbReference type="Pfam" id="PF14226">
    <property type="entry name" value="DIOX_N"/>
    <property type="match status" value="1"/>
</dbReference>
<keyword evidence="8" id="KW-1185">Reference proteome</keyword>
<dbReference type="Gramene" id="AUR62035817-RA">
    <property type="protein sequence ID" value="AUR62035817-RA:cds"/>
    <property type="gene ID" value="AUR62035817"/>
</dbReference>
<dbReference type="InterPro" id="IPR044861">
    <property type="entry name" value="IPNS-like_FE2OG_OXY"/>
</dbReference>
<evidence type="ECO:0000313" key="8">
    <source>
        <dbReference type="Proteomes" id="UP000596660"/>
    </source>
</evidence>
<dbReference type="EnsemblPlants" id="AUR62035817-RA">
    <property type="protein sequence ID" value="AUR62035817-RA:cds"/>
    <property type="gene ID" value="AUR62035817"/>
</dbReference>
<dbReference type="PANTHER" id="PTHR47991">
    <property type="entry name" value="OXOGLUTARATE/IRON-DEPENDENT DIOXYGENASE"/>
    <property type="match status" value="1"/>
</dbReference>
<dbReference type="FunFam" id="2.60.120.330:FF:000001">
    <property type="entry name" value="Protein SRG1"/>
    <property type="match status" value="1"/>
</dbReference>
<organism evidence="7 8">
    <name type="scientific">Chenopodium quinoa</name>
    <name type="common">Quinoa</name>
    <dbReference type="NCBI Taxonomy" id="63459"/>
    <lineage>
        <taxon>Eukaryota</taxon>
        <taxon>Viridiplantae</taxon>
        <taxon>Streptophyta</taxon>
        <taxon>Embryophyta</taxon>
        <taxon>Tracheophyta</taxon>
        <taxon>Spermatophyta</taxon>
        <taxon>Magnoliopsida</taxon>
        <taxon>eudicotyledons</taxon>
        <taxon>Gunneridae</taxon>
        <taxon>Pentapetalae</taxon>
        <taxon>Caryophyllales</taxon>
        <taxon>Chenopodiaceae</taxon>
        <taxon>Chenopodioideae</taxon>
        <taxon>Atripliceae</taxon>
        <taxon>Chenopodium</taxon>
    </lineage>
</organism>
<evidence type="ECO:0000256" key="5">
    <source>
        <dbReference type="RuleBase" id="RU003682"/>
    </source>
</evidence>
<dbReference type="OMA" id="DIMEEYC"/>
<dbReference type="SUPFAM" id="SSF51197">
    <property type="entry name" value="Clavaminate synthase-like"/>
    <property type="match status" value="1"/>
</dbReference>
<reference evidence="7" key="1">
    <citation type="journal article" date="2017" name="Nature">
        <title>The genome of Chenopodium quinoa.</title>
        <authorList>
            <person name="Jarvis D.E."/>
            <person name="Ho Y.S."/>
            <person name="Lightfoot D.J."/>
            <person name="Schmoeckel S.M."/>
            <person name="Li B."/>
            <person name="Borm T.J.A."/>
            <person name="Ohyanagi H."/>
            <person name="Mineta K."/>
            <person name="Michell C.T."/>
            <person name="Saber N."/>
            <person name="Kharbatia N.M."/>
            <person name="Rupper R.R."/>
            <person name="Sharp A.R."/>
            <person name="Dally N."/>
            <person name="Boughton B.A."/>
            <person name="Woo Y.H."/>
            <person name="Gao G."/>
            <person name="Schijlen E.G.W.M."/>
            <person name="Guo X."/>
            <person name="Momin A.A."/>
            <person name="Negrao S."/>
            <person name="Al-Babili S."/>
            <person name="Gehring C."/>
            <person name="Roessner U."/>
            <person name="Jung C."/>
            <person name="Murphy K."/>
            <person name="Arold S.T."/>
            <person name="Gojobori T."/>
            <person name="van der Linden C.G."/>
            <person name="van Loo E.N."/>
            <person name="Jellen E.N."/>
            <person name="Maughan P.J."/>
            <person name="Tester M."/>
        </authorList>
    </citation>
    <scope>NUCLEOTIDE SEQUENCE [LARGE SCALE GENOMIC DNA]</scope>
    <source>
        <strain evidence="7">cv. PI 614886</strain>
    </source>
</reference>
<dbReference type="KEGG" id="cqi:110728826"/>
<sequence>MLDKSKRNMEKEAPKGVNLGKSIIVPSVKELAKESITNIPSRYVVENGDQPDHPINPSLPLSVPVIDLQRLLHGDSKDSELNKLHLACKEWGFFQVTNHGVSISLLETFKLEVTNFLKLPMEEKKKLWQTEDNHEGFGQLFVVSEDQKLDWCDMFFLITLPPQLRKPELYNKLPQNLRVTMEAYVAAVKGLAQTLLNQMAKALGIDEGEMTELFNEEYQTMRMNYYPPCPEPDKAIGLTPHSDANALTVLYQLNDIGGLEIKKDGNWVPVMPLENAFVLNVGDALEILSNGIYRSIEHKATVNSTKERISIATFNSPNIDSELGPAKSIIGPFNPPVFRTQPLIQYYKEFFASKLNGKSHLEAIRLQ</sequence>
<reference evidence="7" key="2">
    <citation type="submission" date="2021-03" db="UniProtKB">
        <authorList>
            <consortium name="EnsemblPlants"/>
        </authorList>
    </citation>
    <scope>IDENTIFICATION</scope>
</reference>
<dbReference type="OrthoDB" id="288590at2759"/>
<evidence type="ECO:0000313" key="7">
    <source>
        <dbReference type="EnsemblPlants" id="AUR62035817-RA:cds"/>
    </source>
</evidence>
<dbReference type="SMR" id="A0A803MV90"/>
<accession>A0A803MV90</accession>
<evidence type="ECO:0000256" key="4">
    <source>
        <dbReference type="ARBA" id="ARBA00023004"/>
    </source>
</evidence>
<name>A0A803MV90_CHEQI</name>
<dbReference type="RefSeq" id="XP_021764185.1">
    <property type="nucleotide sequence ID" value="XM_021908493.1"/>
</dbReference>
<keyword evidence="4 5" id="KW-0408">Iron</keyword>
<keyword evidence="2 5" id="KW-0479">Metal-binding</keyword>
<dbReference type="AlphaFoldDB" id="A0A803MV90"/>
<evidence type="ECO:0000256" key="1">
    <source>
        <dbReference type="ARBA" id="ARBA00008056"/>
    </source>
</evidence>